<evidence type="ECO:0000313" key="2">
    <source>
        <dbReference type="Proteomes" id="UP000285530"/>
    </source>
</evidence>
<sequence>MSVGQSWKGPAMPLPRFDAVIFDLDGTLLATEQMTIETGEAALSRMGRQVPPGLLESLVGFDEPTSRGILRRHLGDDFDFAHLDRMWAEALIERRDRDGIPLRPQVEPMLRALREASIPFAIATSSTRDQAREKLAAAGLTDSFTIVVTRSDVPSPKPAPDVYLLAAERLGLAPDRCLAFEDSDVGAIAARAAGMTVVQVPDMVPLSGEHADYLAPDLIAGARGIGLLAA</sequence>
<dbReference type="SFLD" id="SFLDG01135">
    <property type="entry name" value="C1.5.6:_HAD__Beta-PGM__Phospha"/>
    <property type="match status" value="1"/>
</dbReference>
<organism evidence="1 2">
    <name type="scientific">Paracoccus aestuarii</name>
    <dbReference type="NCBI Taxonomy" id="453842"/>
    <lineage>
        <taxon>Bacteria</taxon>
        <taxon>Pseudomonadati</taxon>
        <taxon>Pseudomonadota</taxon>
        <taxon>Alphaproteobacteria</taxon>
        <taxon>Rhodobacterales</taxon>
        <taxon>Paracoccaceae</taxon>
        <taxon>Paracoccus</taxon>
    </lineage>
</organism>
<dbReference type="PRINTS" id="PR00413">
    <property type="entry name" value="HADHALOGNASE"/>
</dbReference>
<accession>A0A418ZYT2</accession>
<name>A0A418ZYT2_9RHOB</name>
<dbReference type="InterPro" id="IPR023198">
    <property type="entry name" value="PGP-like_dom2"/>
</dbReference>
<evidence type="ECO:0000313" key="1">
    <source>
        <dbReference type="EMBL" id="RJL05691.1"/>
    </source>
</evidence>
<dbReference type="AlphaFoldDB" id="A0A418ZYT2"/>
<dbReference type="Gene3D" id="3.40.50.1000">
    <property type="entry name" value="HAD superfamily/HAD-like"/>
    <property type="match status" value="1"/>
</dbReference>
<protein>
    <submittedName>
        <fullName evidence="1">HAD family phosphatase</fullName>
    </submittedName>
</protein>
<dbReference type="PANTHER" id="PTHR18901">
    <property type="entry name" value="2-DEOXYGLUCOSE-6-PHOSPHATE PHOSPHATASE 2"/>
    <property type="match status" value="1"/>
</dbReference>
<dbReference type="OrthoDB" id="9782449at2"/>
<dbReference type="CDD" id="cd07505">
    <property type="entry name" value="HAD_BPGM-like"/>
    <property type="match status" value="1"/>
</dbReference>
<dbReference type="SUPFAM" id="SSF56784">
    <property type="entry name" value="HAD-like"/>
    <property type="match status" value="1"/>
</dbReference>
<dbReference type="InterPro" id="IPR006439">
    <property type="entry name" value="HAD-SF_hydro_IA"/>
</dbReference>
<gene>
    <name evidence="1" type="ORF">D3P06_06090</name>
</gene>
<dbReference type="Gene3D" id="1.10.150.240">
    <property type="entry name" value="Putative phosphatase, domain 2"/>
    <property type="match status" value="1"/>
</dbReference>
<proteinExistence type="predicted"/>
<dbReference type="PANTHER" id="PTHR18901:SF38">
    <property type="entry name" value="PSEUDOURIDINE-5'-PHOSPHATASE"/>
    <property type="match status" value="1"/>
</dbReference>
<dbReference type="EMBL" id="QZEV01000019">
    <property type="protein sequence ID" value="RJL05691.1"/>
    <property type="molecule type" value="Genomic_DNA"/>
</dbReference>
<dbReference type="SFLD" id="SFLDS00003">
    <property type="entry name" value="Haloacid_Dehalogenase"/>
    <property type="match status" value="1"/>
</dbReference>
<comment type="caution">
    <text evidence="1">The sequence shown here is derived from an EMBL/GenBank/DDBJ whole genome shotgun (WGS) entry which is preliminary data.</text>
</comment>
<dbReference type="NCBIfam" id="TIGR01509">
    <property type="entry name" value="HAD-SF-IA-v3"/>
    <property type="match status" value="1"/>
</dbReference>
<dbReference type="PROSITE" id="PS01228">
    <property type="entry name" value="COF_1"/>
    <property type="match status" value="1"/>
</dbReference>
<dbReference type="InterPro" id="IPR023214">
    <property type="entry name" value="HAD_sf"/>
</dbReference>
<reference evidence="1 2" key="1">
    <citation type="submission" date="2018-09" db="EMBL/GenBank/DDBJ databases">
        <title>Paracoccus onubensis nov. sp. a moderate halophilic bacterium isolated from Gruta de las Maravillas (Aracena, Spain).</title>
        <authorList>
            <person name="Jurado V."/>
            <person name="Gutierrez-Patricio S."/>
            <person name="Gonzalez-Pimentel J.L."/>
            <person name="Laiz L."/>
            <person name="Saiz-Jimenez C."/>
        </authorList>
    </citation>
    <scope>NUCLEOTIDE SEQUENCE [LARGE SCALE GENOMIC DNA]</scope>
    <source>
        <strain evidence="1 2">DSM 19484</strain>
    </source>
</reference>
<keyword evidence="2" id="KW-1185">Reference proteome</keyword>
<dbReference type="SFLD" id="SFLDG01129">
    <property type="entry name" value="C1.5:_HAD__Beta-PGM__Phosphata"/>
    <property type="match status" value="1"/>
</dbReference>
<dbReference type="InterPro" id="IPR036412">
    <property type="entry name" value="HAD-like_sf"/>
</dbReference>
<dbReference type="Pfam" id="PF00702">
    <property type="entry name" value="Hydrolase"/>
    <property type="match status" value="1"/>
</dbReference>
<dbReference type="Proteomes" id="UP000285530">
    <property type="component" value="Unassembled WGS sequence"/>
</dbReference>